<evidence type="ECO:0000313" key="2">
    <source>
        <dbReference type="EMBL" id="MCH8615942.1"/>
    </source>
</evidence>
<dbReference type="Pfam" id="PF00535">
    <property type="entry name" value="Glycos_transf_2"/>
    <property type="match status" value="1"/>
</dbReference>
<dbReference type="RefSeq" id="WP_241446776.1">
    <property type="nucleotide sequence ID" value="NZ_JAKZHW010000001.1"/>
</dbReference>
<protein>
    <submittedName>
        <fullName evidence="2">Glycosyltransferase family 2 protein</fullName>
    </submittedName>
</protein>
<name>A0ABS9VLX0_9SPHN</name>
<dbReference type="EMBL" id="JAKZHW010000001">
    <property type="protein sequence ID" value="MCH8615942.1"/>
    <property type="molecule type" value="Genomic_DNA"/>
</dbReference>
<dbReference type="CDD" id="cd00761">
    <property type="entry name" value="Glyco_tranf_GTA_type"/>
    <property type="match status" value="1"/>
</dbReference>
<gene>
    <name evidence="2" type="ORF">LZ016_07500</name>
</gene>
<dbReference type="InterPro" id="IPR001173">
    <property type="entry name" value="Glyco_trans_2-like"/>
</dbReference>
<dbReference type="PANTHER" id="PTHR43685:SF11">
    <property type="entry name" value="GLYCOSYLTRANSFERASE TAGX-RELATED"/>
    <property type="match status" value="1"/>
</dbReference>
<comment type="caution">
    <text evidence="2">The sequence shown here is derived from an EMBL/GenBank/DDBJ whole genome shotgun (WGS) entry which is preliminary data.</text>
</comment>
<keyword evidence="3" id="KW-1185">Reference proteome</keyword>
<dbReference type="PANTHER" id="PTHR43685">
    <property type="entry name" value="GLYCOSYLTRANSFERASE"/>
    <property type="match status" value="1"/>
</dbReference>
<dbReference type="Gene3D" id="3.90.550.10">
    <property type="entry name" value="Spore Coat Polysaccharide Biosynthesis Protein SpsA, Chain A"/>
    <property type="match status" value="1"/>
</dbReference>
<dbReference type="InterPro" id="IPR050834">
    <property type="entry name" value="Glycosyltransf_2"/>
</dbReference>
<reference evidence="2 3" key="1">
    <citation type="submission" date="2022-03" db="EMBL/GenBank/DDBJ databases">
        <authorList>
            <person name="Jo J.-H."/>
            <person name="Im W.-T."/>
        </authorList>
    </citation>
    <scope>NUCLEOTIDE SEQUENCE [LARGE SCALE GENOMIC DNA]</scope>
    <source>
        <strain evidence="2 3">SM33</strain>
    </source>
</reference>
<evidence type="ECO:0000313" key="3">
    <source>
        <dbReference type="Proteomes" id="UP001203058"/>
    </source>
</evidence>
<dbReference type="SUPFAM" id="SSF53448">
    <property type="entry name" value="Nucleotide-diphospho-sugar transferases"/>
    <property type="match status" value="1"/>
</dbReference>
<accession>A0ABS9VLX0</accession>
<proteinExistence type="predicted"/>
<organism evidence="2 3">
    <name type="scientific">Sphingomonas telluris</name>
    <dbReference type="NCBI Taxonomy" id="2907998"/>
    <lineage>
        <taxon>Bacteria</taxon>
        <taxon>Pseudomonadati</taxon>
        <taxon>Pseudomonadota</taxon>
        <taxon>Alphaproteobacteria</taxon>
        <taxon>Sphingomonadales</taxon>
        <taxon>Sphingomonadaceae</taxon>
        <taxon>Sphingomonas</taxon>
    </lineage>
</organism>
<dbReference type="Proteomes" id="UP001203058">
    <property type="component" value="Unassembled WGS sequence"/>
</dbReference>
<feature type="domain" description="Glycosyltransferase 2-like" evidence="1">
    <location>
        <begin position="2"/>
        <end position="153"/>
    </location>
</feature>
<dbReference type="InterPro" id="IPR029044">
    <property type="entry name" value="Nucleotide-diphossugar_trans"/>
</dbReference>
<evidence type="ECO:0000259" key="1">
    <source>
        <dbReference type="Pfam" id="PF00535"/>
    </source>
</evidence>
<sequence>MLSRAIDSVLSQDLQDFELIVVDDRSSDGSADVARGYGEGHVRVIELDEHAGSNAARNAGIRAARSDLVAFLDSDDALLPHKLSTVVSEFEQRPELDVLVDSFVKFSPGSTRTRYNPRIASTSEFRRRLFGRELWKSTSAITVRRDAAFRAGLFDENVTRRQDMDFLIRLSEVANCGATDAVLWVKHWSADGISADPTFVPTTLDLAARHPNYVEERAYRSGISRDLTRHVLLLLRQGQLSQVRTEATMIIDHFGRRKTASLFASGTKELARRAIRRQRFSAMASRAAAAGSARTPGSARS</sequence>